<dbReference type="PANTHER" id="PTHR36115:SF6">
    <property type="entry name" value="PROLINE-RICH ANTIGEN HOMOLOG"/>
    <property type="match status" value="1"/>
</dbReference>
<dbReference type="Proteomes" id="UP001500033">
    <property type="component" value="Unassembled WGS sequence"/>
</dbReference>
<evidence type="ECO:0000256" key="6">
    <source>
        <dbReference type="SAM" id="MobiDB-lite"/>
    </source>
</evidence>
<keyword evidence="4 7" id="KW-1133">Transmembrane helix</keyword>
<evidence type="ECO:0000256" key="5">
    <source>
        <dbReference type="ARBA" id="ARBA00023136"/>
    </source>
</evidence>
<keyword evidence="10" id="KW-1185">Reference proteome</keyword>
<feature type="transmembrane region" description="Helical" evidence="7">
    <location>
        <begin position="49"/>
        <end position="67"/>
    </location>
</feature>
<evidence type="ECO:0000313" key="9">
    <source>
        <dbReference type="EMBL" id="GAA0990308.1"/>
    </source>
</evidence>
<gene>
    <name evidence="9" type="ORF">GCM10009576_065690</name>
</gene>
<evidence type="ECO:0000313" key="10">
    <source>
        <dbReference type="Proteomes" id="UP001500033"/>
    </source>
</evidence>
<dbReference type="Pfam" id="PF06271">
    <property type="entry name" value="RDD"/>
    <property type="match status" value="1"/>
</dbReference>
<organism evidence="9 10">
    <name type="scientific">Streptomyces rhizosphaericus</name>
    <dbReference type="NCBI Taxonomy" id="114699"/>
    <lineage>
        <taxon>Bacteria</taxon>
        <taxon>Bacillati</taxon>
        <taxon>Actinomycetota</taxon>
        <taxon>Actinomycetes</taxon>
        <taxon>Kitasatosporales</taxon>
        <taxon>Streptomycetaceae</taxon>
        <taxon>Streptomyces</taxon>
        <taxon>Streptomyces violaceusniger group</taxon>
    </lineage>
</organism>
<feature type="transmembrane region" description="Helical" evidence="7">
    <location>
        <begin position="79"/>
        <end position="97"/>
    </location>
</feature>
<proteinExistence type="predicted"/>
<feature type="domain" description="RDD" evidence="8">
    <location>
        <begin position="43"/>
        <end position="148"/>
    </location>
</feature>
<comment type="subcellular location">
    <subcellularLocation>
        <location evidence="1">Cell membrane</location>
        <topology evidence="1">Multi-pass membrane protein</topology>
    </subcellularLocation>
</comment>
<evidence type="ECO:0000256" key="2">
    <source>
        <dbReference type="ARBA" id="ARBA00022475"/>
    </source>
</evidence>
<evidence type="ECO:0000256" key="3">
    <source>
        <dbReference type="ARBA" id="ARBA00022692"/>
    </source>
</evidence>
<protein>
    <recommendedName>
        <fullName evidence="8">RDD domain-containing protein</fullName>
    </recommendedName>
</protein>
<dbReference type="EMBL" id="BAAAIE010000050">
    <property type="protein sequence ID" value="GAA0990308.1"/>
    <property type="molecule type" value="Genomic_DNA"/>
</dbReference>
<accession>A0ABN1SHV0</accession>
<name>A0ABN1SHV0_9ACTN</name>
<feature type="region of interest" description="Disordered" evidence="6">
    <location>
        <begin position="177"/>
        <end position="214"/>
    </location>
</feature>
<keyword evidence="5 7" id="KW-0472">Membrane</keyword>
<evidence type="ECO:0000256" key="4">
    <source>
        <dbReference type="ARBA" id="ARBA00022989"/>
    </source>
</evidence>
<feature type="compositionally biased region" description="Low complexity" evidence="6">
    <location>
        <begin position="180"/>
        <end position="198"/>
    </location>
</feature>
<keyword evidence="3 7" id="KW-0812">Transmembrane</keyword>
<reference evidence="9 10" key="1">
    <citation type="journal article" date="2019" name="Int. J. Syst. Evol. Microbiol.">
        <title>The Global Catalogue of Microorganisms (GCM) 10K type strain sequencing project: providing services to taxonomists for standard genome sequencing and annotation.</title>
        <authorList>
            <consortium name="The Broad Institute Genomics Platform"/>
            <consortium name="The Broad Institute Genome Sequencing Center for Infectious Disease"/>
            <person name="Wu L."/>
            <person name="Ma J."/>
        </authorList>
    </citation>
    <scope>NUCLEOTIDE SEQUENCE [LARGE SCALE GENOMIC DNA]</scope>
    <source>
        <strain evidence="9 10">JCM 11445</strain>
    </source>
</reference>
<keyword evidence="2" id="KW-1003">Cell membrane</keyword>
<evidence type="ECO:0000256" key="1">
    <source>
        <dbReference type="ARBA" id="ARBA00004651"/>
    </source>
</evidence>
<evidence type="ECO:0000256" key="7">
    <source>
        <dbReference type="SAM" id="Phobius"/>
    </source>
</evidence>
<comment type="caution">
    <text evidence="9">The sequence shown here is derived from an EMBL/GenBank/DDBJ whole genome shotgun (WGS) entry which is preliminary data.</text>
</comment>
<evidence type="ECO:0000259" key="8">
    <source>
        <dbReference type="Pfam" id="PF06271"/>
    </source>
</evidence>
<dbReference type="InterPro" id="IPR010432">
    <property type="entry name" value="RDD"/>
</dbReference>
<sequence>MDKRQAIGSWLSGPRAAAEEMGVDFGYRGQGLGLPESGPGSIAPLGRRFGALFIDWGLCLLVSYALLSGRNAQVAGNWALLVFLVLSLVTVGTVGATPGKLLLRLRVVGEGGVRLSLPRAVLRSVLLVVVIPAVVWDRDTRGLHDRLSRAVQLAPFGFSVERALGVPLEEETKRIEREALSAPSASASPWASGPWESACCSSGRPARAAGRSPP</sequence>
<dbReference type="InterPro" id="IPR051791">
    <property type="entry name" value="Pra-immunoreactive"/>
</dbReference>
<dbReference type="PANTHER" id="PTHR36115">
    <property type="entry name" value="PROLINE-RICH ANTIGEN HOMOLOG-RELATED"/>
    <property type="match status" value="1"/>
</dbReference>